<proteinExistence type="predicted"/>
<reference evidence="2 3" key="1">
    <citation type="submission" date="2017-06" db="EMBL/GenBank/DDBJ databases">
        <authorList>
            <consortium name="Pathogen Informatics"/>
        </authorList>
    </citation>
    <scope>NUCLEOTIDE SEQUENCE [LARGE SCALE GENOMIC DNA]</scope>
    <source>
        <strain evidence="2 3">NCTC10570</strain>
    </source>
</reference>
<dbReference type="Pfam" id="PF10105">
    <property type="entry name" value="DUF2344"/>
    <property type="match status" value="1"/>
</dbReference>
<keyword evidence="3" id="KW-1185">Reference proteome</keyword>
<dbReference type="eggNOG" id="COG5011">
    <property type="taxonomic scope" value="Bacteria"/>
</dbReference>
<dbReference type="GeneID" id="99991537"/>
<dbReference type="Proteomes" id="UP000215383">
    <property type="component" value="Chromosome 1"/>
</dbReference>
<dbReference type="AlphaFoldDB" id="A0A239TBP8"/>
<sequence length="227" mass="25801">MIKYRLEITKGEPVRYISHLDFAALMQRAICRAHLPAAYSEGFNPHMKIAFASALSVGITSTCEYMDLELKKDMCQPEVFDKLRKALPPGVKLLQVKQIDLRSKALMSIVDEASYEITLPIYDDASKLQNTLDEFNKMSEIVIVRETPKKRKEIEIKQYLPKKITFSTEKNNLKLNMNIKITSTGTAKPNEILEVLNDKFTANLPIEQALICRTGLYSKGKSLIDND</sequence>
<evidence type="ECO:0000313" key="3">
    <source>
        <dbReference type="Proteomes" id="UP000215383"/>
    </source>
</evidence>
<dbReference type="InterPro" id="IPR018768">
    <property type="entry name" value="DUF2344"/>
</dbReference>
<protein>
    <submittedName>
        <fullName evidence="2">Uncharacterized protein conserved in bacteria</fullName>
    </submittedName>
</protein>
<organism evidence="2 3">
    <name type="scientific">Megamonas hypermegale</name>
    <dbReference type="NCBI Taxonomy" id="158847"/>
    <lineage>
        <taxon>Bacteria</taxon>
        <taxon>Bacillati</taxon>
        <taxon>Bacillota</taxon>
        <taxon>Negativicutes</taxon>
        <taxon>Selenomonadales</taxon>
        <taxon>Selenomonadaceae</taxon>
        <taxon>Megamonas</taxon>
    </lineage>
</organism>
<dbReference type="EMBL" id="LT906446">
    <property type="protein sequence ID" value="SNU95161.1"/>
    <property type="molecule type" value="Genomic_DNA"/>
</dbReference>
<evidence type="ECO:0000313" key="2">
    <source>
        <dbReference type="EMBL" id="SNU95161.1"/>
    </source>
</evidence>
<evidence type="ECO:0000259" key="1">
    <source>
        <dbReference type="Pfam" id="PF10105"/>
    </source>
</evidence>
<gene>
    <name evidence="2" type="ORF">SAMEA4364220_00335</name>
</gene>
<name>A0A239TBP8_9FIRM</name>
<feature type="domain" description="DUF2344" evidence="1">
    <location>
        <begin position="3"/>
        <end position="189"/>
    </location>
</feature>
<dbReference type="RefSeq" id="WP_027889167.1">
    <property type="nucleotide sequence ID" value="NZ_CALXYH010000036.1"/>
</dbReference>
<dbReference type="NCBIfam" id="TIGR03936">
    <property type="entry name" value="sam_1_link_chp"/>
    <property type="match status" value="1"/>
</dbReference>
<accession>A0A239TBP8</accession>